<protein>
    <submittedName>
        <fullName evidence="3">Uncharacterized protein</fullName>
    </submittedName>
</protein>
<name>A0A4R3VNB1_9GAMM</name>
<comment type="caution">
    <text evidence="3">The sequence shown here is derived from an EMBL/GenBank/DDBJ whole genome shotgun (WGS) entry which is preliminary data.</text>
</comment>
<keyword evidence="2" id="KW-0472">Membrane</keyword>
<keyword evidence="2" id="KW-0812">Transmembrane</keyword>
<reference evidence="3 4" key="1">
    <citation type="submission" date="2019-03" db="EMBL/GenBank/DDBJ databases">
        <title>Genomic Encyclopedia of Type Strains, Phase IV (KMG-IV): sequencing the most valuable type-strain genomes for metagenomic binning, comparative biology and taxonomic classification.</title>
        <authorList>
            <person name="Goeker M."/>
        </authorList>
    </citation>
    <scope>NUCLEOTIDE SEQUENCE [LARGE SCALE GENOMIC DNA]</scope>
    <source>
        <strain evidence="3 4">DSM 16730</strain>
    </source>
</reference>
<evidence type="ECO:0000313" key="4">
    <source>
        <dbReference type="Proteomes" id="UP000295433"/>
    </source>
</evidence>
<dbReference type="EMBL" id="SMBY01000006">
    <property type="protein sequence ID" value="TCV05521.1"/>
    <property type="molecule type" value="Genomic_DNA"/>
</dbReference>
<keyword evidence="4" id="KW-1185">Reference proteome</keyword>
<gene>
    <name evidence="3" type="ORF">EDC54_106158</name>
</gene>
<feature type="region of interest" description="Disordered" evidence="1">
    <location>
        <begin position="1"/>
        <end position="20"/>
    </location>
</feature>
<dbReference type="OrthoDB" id="9801383at2"/>
<evidence type="ECO:0000313" key="3">
    <source>
        <dbReference type="EMBL" id="TCV05521.1"/>
    </source>
</evidence>
<feature type="compositionally biased region" description="Polar residues" evidence="1">
    <location>
        <begin position="1"/>
        <end position="11"/>
    </location>
</feature>
<keyword evidence="2" id="KW-1133">Transmembrane helix</keyword>
<evidence type="ECO:0000256" key="2">
    <source>
        <dbReference type="SAM" id="Phobius"/>
    </source>
</evidence>
<organism evidence="3 4">
    <name type="scientific">Samsonia erythrinae</name>
    <dbReference type="NCBI Taxonomy" id="160434"/>
    <lineage>
        <taxon>Bacteria</taxon>
        <taxon>Pseudomonadati</taxon>
        <taxon>Pseudomonadota</taxon>
        <taxon>Gammaproteobacteria</taxon>
        <taxon>Enterobacterales</taxon>
        <taxon>Pectobacteriaceae</taxon>
        <taxon>Samsonia</taxon>
    </lineage>
</organism>
<dbReference type="Proteomes" id="UP000295433">
    <property type="component" value="Unassembled WGS sequence"/>
</dbReference>
<sequence length="65" mass="7161">MTNRIRNLNTDRLNDPRRRELPTGGVVAVGLSGFLGGCVWSLPIEEGERPSSETGQPQRRLSAEI</sequence>
<evidence type="ECO:0000256" key="1">
    <source>
        <dbReference type="SAM" id="MobiDB-lite"/>
    </source>
</evidence>
<dbReference type="RefSeq" id="WP_132456294.1">
    <property type="nucleotide sequence ID" value="NZ_JAWIZJ010000006.1"/>
</dbReference>
<proteinExistence type="predicted"/>
<feature type="transmembrane region" description="Helical" evidence="2">
    <location>
        <begin position="21"/>
        <end position="42"/>
    </location>
</feature>
<feature type="region of interest" description="Disordered" evidence="1">
    <location>
        <begin position="45"/>
        <end position="65"/>
    </location>
</feature>
<dbReference type="AlphaFoldDB" id="A0A4R3VNB1"/>
<accession>A0A4R3VNB1</accession>